<dbReference type="InterPro" id="IPR042239">
    <property type="entry name" value="Nop_C"/>
</dbReference>
<feature type="compositionally biased region" description="Low complexity" evidence="7">
    <location>
        <begin position="224"/>
        <end position="240"/>
    </location>
</feature>
<dbReference type="Pfam" id="PF01798">
    <property type="entry name" value="Nop"/>
    <property type="match status" value="1"/>
</dbReference>
<dbReference type="PANTHER" id="PTHR13904:SF0">
    <property type="entry name" value="U4_U6 SMALL NUCLEAR RIBONUCLEOPROTEIN PRP31"/>
    <property type="match status" value="1"/>
</dbReference>
<evidence type="ECO:0000313" key="9">
    <source>
        <dbReference type="EMBL" id="VEL07146.1"/>
    </source>
</evidence>
<feature type="domain" description="Nop" evidence="8">
    <location>
        <begin position="1"/>
        <end position="104"/>
    </location>
</feature>
<feature type="region of interest" description="Disordered" evidence="7">
    <location>
        <begin position="275"/>
        <end position="301"/>
    </location>
</feature>
<comment type="caution">
    <text evidence="9">The sequence shown here is derived from an EMBL/GenBank/DDBJ whole genome shotgun (WGS) entry which is preliminary data.</text>
</comment>
<feature type="compositionally biased region" description="Polar residues" evidence="7">
    <location>
        <begin position="292"/>
        <end position="301"/>
    </location>
</feature>
<dbReference type="GO" id="GO:0005687">
    <property type="term" value="C:U4 snRNP"/>
    <property type="evidence" value="ECO:0007669"/>
    <property type="project" value="TreeGrafter"/>
</dbReference>
<dbReference type="GO" id="GO:0046540">
    <property type="term" value="C:U4/U6 x U5 tri-snRNP complex"/>
    <property type="evidence" value="ECO:0007669"/>
    <property type="project" value="InterPro"/>
</dbReference>
<dbReference type="Pfam" id="PF09785">
    <property type="entry name" value="Prp31_C"/>
    <property type="match status" value="1"/>
</dbReference>
<keyword evidence="10" id="KW-1185">Reference proteome</keyword>
<evidence type="ECO:0000256" key="5">
    <source>
        <dbReference type="ARBA" id="ARBA00030766"/>
    </source>
</evidence>
<dbReference type="InterPro" id="IPR002687">
    <property type="entry name" value="Nop_dom"/>
</dbReference>
<dbReference type="FunFam" id="1.10.246.90:FF:000002">
    <property type="entry name" value="U4/U6 small nuclear ribonucleoprotein Prp31"/>
    <property type="match status" value="1"/>
</dbReference>
<feature type="region of interest" description="Disordered" evidence="7">
    <location>
        <begin position="216"/>
        <end position="240"/>
    </location>
</feature>
<sequence length="301" mass="32475">MVEGHSGGLTALSKMPACNIQVLGSQKRTMAGFSNASTLPHTGYIFNSPSVQKLPPDLRIKASRLISYKVTLAARVDSFHESQDGQIGERLLLEVEKKIDKWLEPPPIKQIKALPAPIDPPAKKRGGRRYRKMKERLGMTELRRSANRIQFGEASEDTYQTSIGFTLGSLGQKGVAGRLRVPQADSKTRARVSKAVQQKLQKYGGLSTMPTTALAASSWGGGNSTVRRSTSSSTSGTSSSIAFTPLQGLEIVNPQAAERIIDTGNKYFSATSGFVRVKPKNATPTPLPSKTEPANSLQPDP</sequence>
<dbReference type="Proteomes" id="UP000784294">
    <property type="component" value="Unassembled WGS sequence"/>
</dbReference>
<evidence type="ECO:0000256" key="6">
    <source>
        <dbReference type="ARBA" id="ARBA00045397"/>
    </source>
</evidence>
<dbReference type="InterPro" id="IPR027105">
    <property type="entry name" value="Prp31"/>
</dbReference>
<dbReference type="GO" id="GO:0071011">
    <property type="term" value="C:precatalytic spliceosome"/>
    <property type="evidence" value="ECO:0007669"/>
    <property type="project" value="TreeGrafter"/>
</dbReference>
<comment type="function">
    <text evidence="6">Involved in pre-mRNA splicing as component of the spliceosome. Required for the assembly of the U4/U5/U6 tri-snRNP complex, one of the building blocks of the spliceosome.</text>
</comment>
<organism evidence="9 10">
    <name type="scientific">Protopolystoma xenopodis</name>
    <dbReference type="NCBI Taxonomy" id="117903"/>
    <lineage>
        <taxon>Eukaryota</taxon>
        <taxon>Metazoa</taxon>
        <taxon>Spiralia</taxon>
        <taxon>Lophotrochozoa</taxon>
        <taxon>Platyhelminthes</taxon>
        <taxon>Monogenea</taxon>
        <taxon>Polyopisthocotylea</taxon>
        <taxon>Polystomatidea</taxon>
        <taxon>Polystomatidae</taxon>
        <taxon>Protopolystoma</taxon>
    </lineage>
</organism>
<comment type="subcellular location">
    <subcellularLocation>
        <location evidence="1">Nucleus</location>
    </subcellularLocation>
</comment>
<name>A0A448WAP2_9PLAT</name>
<protein>
    <recommendedName>
        <fullName evidence="2">U4/U6 small nuclear ribonucleoprotein Prp31</fullName>
    </recommendedName>
    <alternativeName>
        <fullName evidence="5">Pre-mRNA-processing factor 31</fullName>
    </alternativeName>
</protein>
<gene>
    <name evidence="9" type="ORF">PXEA_LOCUS586</name>
</gene>
<dbReference type="OrthoDB" id="4771285at2759"/>
<evidence type="ECO:0000256" key="1">
    <source>
        <dbReference type="ARBA" id="ARBA00004123"/>
    </source>
</evidence>
<dbReference type="PANTHER" id="PTHR13904">
    <property type="entry name" value="PRE-MRNA SPLICING FACTOR PRP31"/>
    <property type="match status" value="1"/>
</dbReference>
<dbReference type="GO" id="GO:0000244">
    <property type="term" value="P:spliceosomal tri-snRNP complex assembly"/>
    <property type="evidence" value="ECO:0007669"/>
    <property type="project" value="InterPro"/>
</dbReference>
<dbReference type="InterPro" id="IPR019175">
    <property type="entry name" value="Prp31_C"/>
</dbReference>
<accession>A0A448WAP2</accession>
<keyword evidence="3" id="KW-0539">Nucleus</keyword>
<dbReference type="PROSITE" id="PS51358">
    <property type="entry name" value="NOP"/>
    <property type="match status" value="1"/>
</dbReference>
<dbReference type="InterPro" id="IPR036070">
    <property type="entry name" value="Nop_dom_sf"/>
</dbReference>
<evidence type="ECO:0000256" key="3">
    <source>
        <dbReference type="ARBA" id="ARBA00023242"/>
    </source>
</evidence>
<proteinExistence type="predicted"/>
<dbReference type="EMBL" id="CAAALY010001107">
    <property type="protein sequence ID" value="VEL07146.1"/>
    <property type="molecule type" value="Genomic_DNA"/>
</dbReference>
<dbReference type="SUPFAM" id="SSF89124">
    <property type="entry name" value="Nop domain"/>
    <property type="match status" value="1"/>
</dbReference>
<keyword evidence="4" id="KW-0687">Ribonucleoprotein</keyword>
<evidence type="ECO:0000313" key="10">
    <source>
        <dbReference type="Proteomes" id="UP000784294"/>
    </source>
</evidence>
<evidence type="ECO:0000256" key="2">
    <source>
        <dbReference type="ARBA" id="ARBA00013538"/>
    </source>
</evidence>
<evidence type="ECO:0000259" key="8">
    <source>
        <dbReference type="PROSITE" id="PS51358"/>
    </source>
</evidence>
<dbReference type="AlphaFoldDB" id="A0A448WAP2"/>
<evidence type="ECO:0000256" key="7">
    <source>
        <dbReference type="SAM" id="MobiDB-lite"/>
    </source>
</evidence>
<evidence type="ECO:0000256" key="4">
    <source>
        <dbReference type="ARBA" id="ARBA00023274"/>
    </source>
</evidence>
<reference evidence="9" key="1">
    <citation type="submission" date="2018-11" db="EMBL/GenBank/DDBJ databases">
        <authorList>
            <consortium name="Pathogen Informatics"/>
        </authorList>
    </citation>
    <scope>NUCLEOTIDE SEQUENCE</scope>
</reference>
<dbReference type="Gene3D" id="1.10.246.90">
    <property type="entry name" value="Nop domain"/>
    <property type="match status" value="1"/>
</dbReference>